<dbReference type="Gene3D" id="3.40.50.11970">
    <property type="match status" value="1"/>
</dbReference>
<dbReference type="InterPro" id="IPR005077">
    <property type="entry name" value="Peptidase_C11"/>
</dbReference>
<evidence type="ECO:0000313" key="2">
    <source>
        <dbReference type="Proteomes" id="UP000002019"/>
    </source>
</evidence>
<dbReference type="PANTHER" id="PTHR37835:SF1">
    <property type="entry name" value="ALPHA-CLOSTRIPAIN"/>
    <property type="match status" value="1"/>
</dbReference>
<dbReference type="InterPro" id="IPR026444">
    <property type="entry name" value="Secre_tail"/>
</dbReference>
<dbReference type="AlphaFoldDB" id="B0VG78"/>
<dbReference type="HOGENOM" id="CLU_488094_0_0_0"/>
<dbReference type="eggNOG" id="COG2931">
    <property type="taxonomic scope" value="Bacteria"/>
</dbReference>
<keyword evidence="2" id="KW-1185">Reference proteome</keyword>
<dbReference type="Proteomes" id="UP000002019">
    <property type="component" value="Chromosome"/>
</dbReference>
<protein>
    <recommendedName>
        <fullName evidence="3">Clostripain</fullName>
    </recommendedName>
</protein>
<dbReference type="NCBIfam" id="TIGR04183">
    <property type="entry name" value="Por_Secre_tail"/>
    <property type="match status" value="1"/>
</dbReference>
<dbReference type="OrthoDB" id="5507507at2"/>
<evidence type="ECO:0000313" key="1">
    <source>
        <dbReference type="EMBL" id="CAO80301.1"/>
    </source>
</evidence>
<organism evidence="1 2">
    <name type="scientific">Cloacimonas acidaminovorans (strain Evry)</name>
    <dbReference type="NCBI Taxonomy" id="459349"/>
    <lineage>
        <taxon>Bacteria</taxon>
        <taxon>Pseudomonadati</taxon>
        <taxon>Candidatus Cloacimonadota</taxon>
        <taxon>Candidatus Cloacimonadia</taxon>
        <taxon>Candidatus Cloacimonadales</taxon>
        <taxon>Candidatus Cloacimonadaceae</taxon>
        <taxon>Candidatus Cloacimonas</taxon>
    </lineage>
</organism>
<dbReference type="Pfam" id="PF03415">
    <property type="entry name" value="Peptidase_C11"/>
    <property type="match status" value="1"/>
</dbReference>
<evidence type="ECO:0008006" key="3">
    <source>
        <dbReference type="Google" id="ProtNLM"/>
    </source>
</evidence>
<dbReference type="KEGG" id="caci:CLOAM0398"/>
<gene>
    <name evidence="1" type="ordered locus">CLOAM0398</name>
</gene>
<accession>B0VG78</accession>
<proteinExistence type="predicted"/>
<dbReference type="RefSeq" id="WP_015424162.1">
    <property type="nucleotide sequence ID" value="NC_020449.1"/>
</dbReference>
<dbReference type="PANTHER" id="PTHR37835">
    <property type="entry name" value="ALPHA-CLOSTRIPAIN"/>
    <property type="match status" value="1"/>
</dbReference>
<dbReference type="EMBL" id="CU466930">
    <property type="protein sequence ID" value="CAO80301.1"/>
    <property type="molecule type" value="Genomic_DNA"/>
</dbReference>
<dbReference type="STRING" id="459349.CLOAM0398"/>
<sequence>MKYFLIIFLLTIGIFLSAESWTVLLYMAADNNLAEMGRLDINSLESVAQPADLNLIVQADFPEGAKRYKIQQDNSEQITSPVLANLGTINSGDPNTLNSFIKWGFNRYPAQRKMLIIWSHGDSWYKDNSGKWICPDDNAQDLISVSGGELVLALSGIPYLDILLFDACSMQCIEVINEIHSFADYIIGSEDLVPQYGFPYEDIIPLFNGDFDELLAQIPELYVSSYLPGQGINPGGALWSVTCSVVKTELVPQFVQQIKNFAISQRFLAPKYFTVRNSCYSMNTGLADVDIRDFLEKAQTIWTSGTQNLLSLWNSIVISSCFTNPEETGNIGTAAIWFPDSRFNFENGWRQYHKLNFSRSRWLSFVNSAIGNDTFPPETPILISQNLIYNTLQISLQANPDPDSLYYEITIDEGQHFQYFYTNPDNAVFTIMLQISQNGTYQIRAIDQSGNKSQPLIGNYTYSNPQASIIINPNPVSGTSLAVLRWWASEELAGKIQLEIYNLKGQKVINRYLGEVIAGEGNFLLSAEPKFRALPSGVYILRLHLGNRKFTKKLTILY</sequence>
<reference evidence="1 2" key="1">
    <citation type="journal article" date="2008" name="J. Bacteriol.">
        <title>'Candidatus Cloacamonas acidaminovorans': genome sequence reconstruction provides a first glimpse of a new bacterial division.</title>
        <authorList>
            <person name="Pelletier E."/>
            <person name="Kreimeyer A."/>
            <person name="Bocs S."/>
            <person name="Rouy Z."/>
            <person name="Gyapay G."/>
            <person name="Chouari R."/>
            <person name="Riviere D."/>
            <person name="Ganesan A."/>
            <person name="Daegelen P."/>
            <person name="Sghir A."/>
            <person name="Cohen G.N."/>
            <person name="Medigue C."/>
            <person name="Weissenbach J."/>
            <person name="Le Paslier D."/>
        </authorList>
    </citation>
    <scope>NUCLEOTIDE SEQUENCE [LARGE SCALE GENOMIC DNA]</scope>
    <source>
        <strain evidence="2">Evry</strain>
    </source>
</reference>
<name>B0VG78_CLOAI</name>